<feature type="region of interest" description="Disordered" evidence="1">
    <location>
        <begin position="1"/>
        <end position="24"/>
    </location>
</feature>
<protein>
    <recommendedName>
        <fullName evidence="4">Redoxin domain-containing protein</fullName>
    </recommendedName>
</protein>
<evidence type="ECO:0000256" key="1">
    <source>
        <dbReference type="SAM" id="MobiDB-lite"/>
    </source>
</evidence>
<evidence type="ECO:0000313" key="2">
    <source>
        <dbReference type="EMBL" id="CAD6915386.1"/>
    </source>
</evidence>
<evidence type="ECO:0000313" key="3">
    <source>
        <dbReference type="Proteomes" id="UP000836404"/>
    </source>
</evidence>
<sequence length="205" mass="22586">MSAAPSGSPLADLPADLPAPTQDGATKHLIGHPLPVLVELPCTRLTDPHPQSKAQEELEAAIDERGYVDLFNLALSRPVLLFIYPRTPLPSETLPDSWNATPGAGGCDAHVLSIPPLLTQLRTLEPDLQILGLSSQSNAEQQETADREKLELPTFEWEGRSWLKRATLYLRESQVVNLSYPVFPPESAGERALEMLRAYREQMDS</sequence>
<feature type="compositionally biased region" description="Low complexity" evidence="1">
    <location>
        <begin position="9"/>
        <end position="20"/>
    </location>
</feature>
<gene>
    <name evidence="2" type="ORF">JKILLFL_G6961</name>
</gene>
<organism evidence="2 3">
    <name type="scientific">Tilletia laevis</name>
    <dbReference type="NCBI Taxonomy" id="157183"/>
    <lineage>
        <taxon>Eukaryota</taxon>
        <taxon>Fungi</taxon>
        <taxon>Dikarya</taxon>
        <taxon>Basidiomycota</taxon>
        <taxon>Ustilaginomycotina</taxon>
        <taxon>Exobasidiomycetes</taxon>
        <taxon>Tilletiales</taxon>
        <taxon>Tilletiaceae</taxon>
        <taxon>Tilletia</taxon>
    </lineage>
</organism>
<reference evidence="2 3" key="1">
    <citation type="submission" date="2020-10" db="EMBL/GenBank/DDBJ databases">
        <authorList>
            <person name="Sedaghatjoo S."/>
        </authorList>
    </citation>
    <scope>NUCLEOTIDE SEQUENCE [LARGE SCALE GENOMIC DNA]</scope>
    <source>
        <strain evidence="2 3">LLFL</strain>
    </source>
</reference>
<accession>A0A9N8QA87</accession>
<dbReference type="EMBL" id="CAJHJF010001358">
    <property type="protein sequence ID" value="CAD6915386.1"/>
    <property type="molecule type" value="Genomic_DNA"/>
</dbReference>
<keyword evidence="3" id="KW-1185">Reference proteome</keyword>
<proteinExistence type="predicted"/>
<dbReference type="AlphaFoldDB" id="A0A9N8QA87"/>
<dbReference type="Proteomes" id="UP000836404">
    <property type="component" value="Unassembled WGS sequence"/>
</dbReference>
<comment type="caution">
    <text evidence="2">The sequence shown here is derived from an EMBL/GenBank/DDBJ whole genome shotgun (WGS) entry which is preliminary data.</text>
</comment>
<evidence type="ECO:0008006" key="4">
    <source>
        <dbReference type="Google" id="ProtNLM"/>
    </source>
</evidence>
<name>A0A9N8QA87_9BASI</name>